<sequence length="40" mass="4824">MCIALYHTCCLSYRLANNFCMIHILQHHNAYRCFHMHLIS</sequence>
<protein>
    <submittedName>
        <fullName evidence="1">Uncharacterized protein</fullName>
    </submittedName>
</protein>
<reference evidence="1" key="1">
    <citation type="submission" date="2018-02" db="EMBL/GenBank/DDBJ databases">
        <title>Rhizophora mucronata_Transcriptome.</title>
        <authorList>
            <person name="Meera S.P."/>
            <person name="Sreeshan A."/>
            <person name="Augustine A."/>
        </authorList>
    </citation>
    <scope>NUCLEOTIDE SEQUENCE</scope>
    <source>
        <tissue evidence="1">Leaf</tissue>
    </source>
</reference>
<proteinExistence type="predicted"/>
<dbReference type="AlphaFoldDB" id="A0A2P2N099"/>
<accession>A0A2P2N099</accession>
<organism evidence="1">
    <name type="scientific">Rhizophora mucronata</name>
    <name type="common">Asiatic mangrove</name>
    <dbReference type="NCBI Taxonomy" id="61149"/>
    <lineage>
        <taxon>Eukaryota</taxon>
        <taxon>Viridiplantae</taxon>
        <taxon>Streptophyta</taxon>
        <taxon>Embryophyta</taxon>
        <taxon>Tracheophyta</taxon>
        <taxon>Spermatophyta</taxon>
        <taxon>Magnoliopsida</taxon>
        <taxon>eudicotyledons</taxon>
        <taxon>Gunneridae</taxon>
        <taxon>Pentapetalae</taxon>
        <taxon>rosids</taxon>
        <taxon>fabids</taxon>
        <taxon>Malpighiales</taxon>
        <taxon>Rhizophoraceae</taxon>
        <taxon>Rhizophora</taxon>
    </lineage>
</organism>
<dbReference type="EMBL" id="GGEC01055441">
    <property type="protein sequence ID" value="MBX35925.1"/>
    <property type="molecule type" value="Transcribed_RNA"/>
</dbReference>
<name>A0A2P2N099_RHIMU</name>
<evidence type="ECO:0000313" key="1">
    <source>
        <dbReference type="EMBL" id="MBX35925.1"/>
    </source>
</evidence>